<gene>
    <name evidence="1" type="ORF">HX826_22105</name>
</gene>
<dbReference type="Proteomes" id="UP000546584">
    <property type="component" value="Unassembled WGS sequence"/>
</dbReference>
<reference evidence="1 2" key="1">
    <citation type="submission" date="2020-04" db="EMBL/GenBank/DDBJ databases">
        <title>Molecular characterization of pseudomonads from Agaricus bisporus reveal novel blotch 2 pathogens in Western Europe.</title>
        <authorList>
            <person name="Taparia T."/>
            <person name="Krijger M."/>
            <person name="Haynes E."/>
            <person name="Elpinstone J.G."/>
            <person name="Noble R."/>
            <person name="Van Der Wolf J."/>
        </authorList>
    </citation>
    <scope>NUCLEOTIDE SEQUENCE [LARGE SCALE GENOMIC DNA]</scope>
    <source>
        <strain evidence="1 2">IPO3753</strain>
    </source>
</reference>
<dbReference type="AlphaFoldDB" id="A0AAJ3H8P6"/>
<dbReference type="EMBL" id="JACAQR010000031">
    <property type="protein sequence ID" value="NWD44579.1"/>
    <property type="molecule type" value="Genomic_DNA"/>
</dbReference>
<name>A0AAJ3H8P6_9PSED</name>
<evidence type="ECO:0000313" key="2">
    <source>
        <dbReference type="Proteomes" id="UP000546584"/>
    </source>
</evidence>
<dbReference type="RefSeq" id="WP_177026901.1">
    <property type="nucleotide sequence ID" value="NZ_CP143576.1"/>
</dbReference>
<comment type="caution">
    <text evidence="1">The sequence shown here is derived from an EMBL/GenBank/DDBJ whole genome shotgun (WGS) entry which is preliminary data.</text>
</comment>
<evidence type="ECO:0000313" key="1">
    <source>
        <dbReference type="EMBL" id="NWD44579.1"/>
    </source>
</evidence>
<protein>
    <submittedName>
        <fullName evidence="1">Uncharacterized protein</fullName>
    </submittedName>
</protein>
<sequence length="129" mass="14967">MNYLEEEIDEALITLGIEGIKLNSSQISSLITSLIERFFKTKQKTLDPNYLNVKTEQHNPNFWKEIQDLIHSDRLILIVFDSAHRAWEIGSAKSLALILSETTGYPFWITDRDLTFLVHMDDHDCISWA</sequence>
<proteinExistence type="predicted"/>
<accession>A0AAJ3H8P6</accession>
<organism evidence="1 2">
    <name type="scientific">Pseudomonas yamanorum</name>
    <dbReference type="NCBI Taxonomy" id="515393"/>
    <lineage>
        <taxon>Bacteria</taxon>
        <taxon>Pseudomonadati</taxon>
        <taxon>Pseudomonadota</taxon>
        <taxon>Gammaproteobacteria</taxon>
        <taxon>Pseudomonadales</taxon>
        <taxon>Pseudomonadaceae</taxon>
        <taxon>Pseudomonas</taxon>
    </lineage>
</organism>